<evidence type="ECO:0000256" key="4">
    <source>
        <dbReference type="ARBA" id="ARBA00013507"/>
    </source>
</evidence>
<evidence type="ECO:0000256" key="9">
    <source>
        <dbReference type="ARBA" id="ARBA00022824"/>
    </source>
</evidence>
<evidence type="ECO:0000313" key="18">
    <source>
        <dbReference type="Proteomes" id="UP001276659"/>
    </source>
</evidence>
<dbReference type="GO" id="GO:0005198">
    <property type="term" value="F:structural molecule activity"/>
    <property type="evidence" value="ECO:0007669"/>
    <property type="project" value="TreeGrafter"/>
</dbReference>
<feature type="compositionally biased region" description="Pro residues" evidence="15">
    <location>
        <begin position="1089"/>
        <end position="1113"/>
    </location>
</feature>
<dbReference type="Pfam" id="PF07304">
    <property type="entry name" value="SRA1"/>
    <property type="match status" value="1"/>
</dbReference>
<evidence type="ECO:0000256" key="10">
    <source>
        <dbReference type="ARBA" id="ARBA00022892"/>
    </source>
</evidence>
<dbReference type="FunFam" id="2.130.10.10:FF:000193">
    <property type="entry name" value="Protein transport protein SEC31, putative"/>
    <property type="match status" value="1"/>
</dbReference>
<feature type="compositionally biased region" description="Polar residues" evidence="15">
    <location>
        <begin position="849"/>
        <end position="867"/>
    </location>
</feature>
<reference evidence="17" key="1">
    <citation type="submission" date="2022-11" db="EMBL/GenBank/DDBJ databases">
        <title>Chromosomal genome sequence assembly and mating type (MAT) locus characterization of the leprose asexual lichenized fungus Lepraria neglecta (Nyl.) Erichsen.</title>
        <authorList>
            <person name="Allen J.L."/>
            <person name="Pfeffer B."/>
        </authorList>
    </citation>
    <scope>NUCLEOTIDE SEQUENCE</scope>
    <source>
        <strain evidence="17">Allen 5258</strain>
    </source>
</reference>
<keyword evidence="11" id="KW-0653">Protein transport</keyword>
<dbReference type="InterPro" id="IPR001680">
    <property type="entry name" value="WD40_rpt"/>
</dbReference>
<keyword evidence="7" id="KW-0853">WD repeat</keyword>
<feature type="compositionally biased region" description="Low complexity" evidence="15">
    <location>
        <begin position="819"/>
        <end position="839"/>
    </location>
</feature>
<feature type="compositionally biased region" description="Polar residues" evidence="15">
    <location>
        <begin position="915"/>
        <end position="924"/>
    </location>
</feature>
<keyword evidence="9" id="KW-0256">Endoplasmic reticulum</keyword>
<evidence type="ECO:0000256" key="11">
    <source>
        <dbReference type="ARBA" id="ARBA00022927"/>
    </source>
</evidence>
<comment type="caution">
    <text evidence="17">The sequence shown here is derived from an EMBL/GenBank/DDBJ whole genome shotgun (WGS) entry which is preliminary data.</text>
</comment>
<dbReference type="Proteomes" id="UP001276659">
    <property type="component" value="Unassembled WGS sequence"/>
</dbReference>
<comment type="subcellular location">
    <subcellularLocation>
        <location evidence="1">Cytoplasmic vesicle</location>
        <location evidence="1">COPII-coated vesicle membrane</location>
        <topology evidence="1">Peripheral membrane protein</topology>
        <orientation evidence="1">Cytoplasmic side</orientation>
    </subcellularLocation>
    <subcellularLocation>
        <location evidence="2">Endoplasmic reticulum membrane</location>
        <topology evidence="2">Peripheral membrane protein</topology>
        <orientation evidence="2">Cytoplasmic side</orientation>
    </subcellularLocation>
</comment>
<evidence type="ECO:0000256" key="5">
    <source>
        <dbReference type="ARBA" id="ARBA00021236"/>
    </source>
</evidence>
<evidence type="ECO:0000256" key="12">
    <source>
        <dbReference type="ARBA" id="ARBA00023136"/>
    </source>
</evidence>
<dbReference type="GO" id="GO:0030127">
    <property type="term" value="C:COPII vesicle coat"/>
    <property type="evidence" value="ECO:0007669"/>
    <property type="project" value="TreeGrafter"/>
</dbReference>
<evidence type="ECO:0000256" key="15">
    <source>
        <dbReference type="SAM" id="MobiDB-lite"/>
    </source>
</evidence>
<accession>A0AAD9Z7D8</accession>
<keyword evidence="6" id="KW-0813">Transport</keyword>
<dbReference type="AlphaFoldDB" id="A0AAD9Z7D8"/>
<evidence type="ECO:0000256" key="2">
    <source>
        <dbReference type="ARBA" id="ARBA00004397"/>
    </source>
</evidence>
<name>A0AAD9Z7D8_9LECA</name>
<dbReference type="PANTHER" id="PTHR13923">
    <property type="entry name" value="SEC31-RELATED PROTEIN"/>
    <property type="match status" value="1"/>
</dbReference>
<dbReference type="InterPro" id="IPR015943">
    <property type="entry name" value="WD40/YVTN_repeat-like_dom_sf"/>
</dbReference>
<keyword evidence="18" id="KW-1185">Reference proteome</keyword>
<evidence type="ECO:0000256" key="7">
    <source>
        <dbReference type="ARBA" id="ARBA00022574"/>
    </source>
</evidence>
<evidence type="ECO:0000259" key="16">
    <source>
        <dbReference type="Pfam" id="PF07304"/>
    </source>
</evidence>
<comment type="function">
    <text evidence="14">Component of the coat protein complex II (COPII) which promotes the formation of transport vesicles from the endoplasmic reticulum (ER). The coat has two main functions, the physical deformation of the endoplasmic reticulum membrane into vesicles and the selection of cargo molecules.</text>
</comment>
<feature type="compositionally biased region" description="Polar residues" evidence="15">
    <location>
        <begin position="881"/>
        <end position="896"/>
    </location>
</feature>
<gene>
    <name evidence="17" type="ORF">OEA41_006266</name>
</gene>
<feature type="compositionally biased region" description="Pro residues" evidence="15">
    <location>
        <begin position="1022"/>
        <end position="1040"/>
    </location>
</feature>
<organism evidence="17 18">
    <name type="scientific">Lepraria neglecta</name>
    <dbReference type="NCBI Taxonomy" id="209136"/>
    <lineage>
        <taxon>Eukaryota</taxon>
        <taxon>Fungi</taxon>
        <taxon>Dikarya</taxon>
        <taxon>Ascomycota</taxon>
        <taxon>Pezizomycotina</taxon>
        <taxon>Lecanoromycetes</taxon>
        <taxon>OSLEUM clade</taxon>
        <taxon>Lecanoromycetidae</taxon>
        <taxon>Lecanorales</taxon>
        <taxon>Lecanorineae</taxon>
        <taxon>Stereocaulaceae</taxon>
        <taxon>Lepraria</taxon>
    </lineage>
</organism>
<sequence>MVGLREIPRTATFTWSPGTASPFLATGTKAGAVDEGFSNDTQLELWDLDLDNTRQGQEPRPSGSTSTDSRFNDIAWTKQGSDDSRGVIAGALENGSLDLWDADKLLEGDGDAFMSRTSKHSGAIKALQFNAFRSELLATAGTKGELFISDLNNVGTPFRMGNAVARADDFGCLDWNKRTAHILATGSSGGTMTVWDVKNKKESLTLNNLGRKPVSAIAWDPVKTTRLITAIPNDTDPVILVWDLRNANAPERVLQGHDGGVLSLSWCAQDSDLLLSCGKDNRNICWNPQTGESCGEFPVVTNWTFQTRWNPHNPGLMATASFDGKVTVQSIQNTKPEADGAPGSQSQAVDDDDFFSKAQMQPQGPRFTLKKAPKWLQRPCGASFGFGGKVVSFKASTSDAKRSMIRISTFAIDDGVVSSTESFEAALKANDLDSICESRIADATSEAEKADWKVIKTLTSKNQRKDLLEHLGVSSQDDEAADGISNLSMNGTKNEEPAASHKRSASNRLSAFFDNSADGDSFLSELAATKGAKTNNPFQLYSGSESEADRRVTRALLLGEFEKALDVCLQEDRMSDAFMIAICGGQQCIDKAQKAYFNRKAGGPNYLRLLASVVGKNLWDLVHNANLENWKEIMVALCTYADAKEFPDLCEALGDRLDEQTKAEGGDVNLRKDASFCYLAGSKLEKVVSIWIAELEENEAAGMQNQSADSSFSVHARSLQSFIEKVTVFREVTHYQDSDRNAKSDWKLAPLYEKYTECADIASAHGQLEIAERYLDLLPNNYPAAEVAKSRVKQATRKAAPQPTARQPASTGRTQQRVPQADFQQQQSPARQPPAGAQQNPYAPGPAVSAQNPYAPTNGQYGASGYNQQFQQQQQPRQQPGIASSSTYGAPYQNQPLGPPPRNINASPSIPSPSKATSMSNWNDTPEDFFKERTSRRGTPGIGAAPPPAYQPVQQPTTGPSFGAPPKSTPPLGPPPKGSAGPPPRMSSPLTNTSQYPPIERPSSVANTYAPQQPSSTLPVQQQPPIPRGPSPYNPPPSAAPPSNRYAPAQPPPSAIQQEPTMMPGPNRQGPPPSNPYAPQQSYNAPQQQAPPQPPPSAGPPPRAGPPSGPPQAPQQGSRPGTSQSQRKSVPPPKYRPGDRTHIPSNAIPVFEILNHDIQRVKSKAPSSFKAQVNDTEKRLNILFDHLNNEDLLKEDTIQSMVELSQAIQARDFEQAQAIHVEIMTNKTDECGNWMVGVKRLIAMSRATP</sequence>
<dbReference type="PANTHER" id="PTHR13923:SF11">
    <property type="entry name" value="SECRETORY 31, ISOFORM D"/>
    <property type="match status" value="1"/>
</dbReference>
<dbReference type="InterPro" id="IPR040251">
    <property type="entry name" value="SEC31-like"/>
</dbReference>
<feature type="compositionally biased region" description="Polar residues" evidence="15">
    <location>
        <begin position="1004"/>
        <end position="1021"/>
    </location>
</feature>
<feature type="region of interest" description="Disordered" evidence="15">
    <location>
        <begin position="789"/>
        <end position="1144"/>
    </location>
</feature>
<protein>
    <recommendedName>
        <fullName evidence="5">Protein transport protein SEC31</fullName>
    </recommendedName>
    <alternativeName>
        <fullName evidence="4">Protein transport protein sec31</fullName>
    </alternativeName>
</protein>
<feature type="compositionally biased region" description="Low complexity" evidence="15">
    <location>
        <begin position="868"/>
        <end position="880"/>
    </location>
</feature>
<keyword evidence="10" id="KW-0931">ER-Golgi transport</keyword>
<evidence type="ECO:0000256" key="14">
    <source>
        <dbReference type="ARBA" id="ARBA00025471"/>
    </source>
</evidence>
<feature type="region of interest" description="Disordered" evidence="15">
    <location>
        <begin position="479"/>
        <end position="501"/>
    </location>
</feature>
<dbReference type="Pfam" id="PF00400">
    <property type="entry name" value="WD40"/>
    <property type="match status" value="1"/>
</dbReference>
<dbReference type="Gene3D" id="1.20.940.10">
    <property type="entry name" value="Functional domain of the splicing factor Prp18"/>
    <property type="match status" value="1"/>
</dbReference>
<feature type="domain" description="SRA1/Sec31" evidence="16">
    <location>
        <begin position="1107"/>
        <end position="1246"/>
    </location>
</feature>
<dbReference type="GO" id="GO:0005789">
    <property type="term" value="C:endoplasmic reticulum membrane"/>
    <property type="evidence" value="ECO:0007669"/>
    <property type="project" value="UniProtKB-SubCell"/>
</dbReference>
<feature type="compositionally biased region" description="Low complexity" evidence="15">
    <location>
        <begin position="1077"/>
        <end position="1088"/>
    </location>
</feature>
<evidence type="ECO:0000256" key="8">
    <source>
        <dbReference type="ARBA" id="ARBA00022737"/>
    </source>
</evidence>
<dbReference type="GO" id="GO:0007029">
    <property type="term" value="P:endoplasmic reticulum organization"/>
    <property type="evidence" value="ECO:0007669"/>
    <property type="project" value="TreeGrafter"/>
</dbReference>
<feature type="compositionally biased region" description="Low complexity" evidence="15">
    <location>
        <begin position="903"/>
        <end position="914"/>
    </location>
</feature>
<dbReference type="GO" id="GO:0015031">
    <property type="term" value="P:protein transport"/>
    <property type="evidence" value="ECO:0007669"/>
    <property type="project" value="UniProtKB-KW"/>
</dbReference>
<dbReference type="FunFam" id="1.20.940.10:FF:000007">
    <property type="entry name" value="Protein transport protein (SEC31), putative"/>
    <property type="match status" value="1"/>
</dbReference>
<dbReference type="PRINTS" id="PR01217">
    <property type="entry name" value="PRICHEXTENSN"/>
</dbReference>
<dbReference type="EMBL" id="JASNWA010000007">
    <property type="protein sequence ID" value="KAK3172940.1"/>
    <property type="molecule type" value="Genomic_DNA"/>
</dbReference>
<dbReference type="SMART" id="SM00320">
    <property type="entry name" value="WD40"/>
    <property type="match status" value="5"/>
</dbReference>
<keyword evidence="12" id="KW-0472">Membrane</keyword>
<dbReference type="Gene3D" id="1.25.40.1030">
    <property type="match status" value="1"/>
</dbReference>
<evidence type="ECO:0000256" key="13">
    <source>
        <dbReference type="ARBA" id="ARBA00023329"/>
    </source>
</evidence>
<evidence type="ECO:0000313" key="17">
    <source>
        <dbReference type="EMBL" id="KAK3172940.1"/>
    </source>
</evidence>
<proteinExistence type="inferred from homology"/>
<dbReference type="GO" id="GO:0070971">
    <property type="term" value="C:endoplasmic reticulum exit site"/>
    <property type="evidence" value="ECO:0007669"/>
    <property type="project" value="TreeGrafter"/>
</dbReference>
<dbReference type="InterPro" id="IPR036322">
    <property type="entry name" value="WD40_repeat_dom_sf"/>
</dbReference>
<evidence type="ECO:0000256" key="3">
    <source>
        <dbReference type="ARBA" id="ARBA00009358"/>
    </source>
</evidence>
<dbReference type="Gene3D" id="2.130.10.10">
    <property type="entry name" value="YVTN repeat-like/Quinoprotein amine dehydrogenase"/>
    <property type="match status" value="1"/>
</dbReference>
<keyword evidence="13" id="KW-0968">Cytoplasmic vesicle</keyword>
<feature type="region of interest" description="Disordered" evidence="15">
    <location>
        <begin position="53"/>
        <end position="72"/>
    </location>
</feature>
<evidence type="ECO:0000256" key="6">
    <source>
        <dbReference type="ARBA" id="ARBA00022448"/>
    </source>
</evidence>
<evidence type="ECO:0000256" key="1">
    <source>
        <dbReference type="ARBA" id="ARBA00004299"/>
    </source>
</evidence>
<dbReference type="SUPFAM" id="SSF50978">
    <property type="entry name" value="WD40 repeat-like"/>
    <property type="match status" value="1"/>
</dbReference>
<keyword evidence="8" id="KW-0677">Repeat</keyword>
<feature type="compositionally biased region" description="Polar residues" evidence="15">
    <location>
        <begin position="804"/>
        <end position="818"/>
    </location>
</feature>
<dbReference type="GO" id="GO:0090110">
    <property type="term" value="P:COPII-coated vesicle cargo loading"/>
    <property type="evidence" value="ECO:0007669"/>
    <property type="project" value="TreeGrafter"/>
</dbReference>
<dbReference type="InterPro" id="IPR009917">
    <property type="entry name" value="SRA1/Sec31"/>
</dbReference>
<comment type="similarity">
    <text evidence="3">Belongs to the WD repeat SEC31 family.</text>
</comment>
<feature type="compositionally biased region" description="Pro residues" evidence="15">
    <location>
        <begin position="967"/>
        <end position="986"/>
    </location>
</feature>